<evidence type="ECO:0000313" key="12">
    <source>
        <dbReference type="EMBL" id="KAG8538037.1"/>
    </source>
</evidence>
<evidence type="ECO:0000259" key="10">
    <source>
        <dbReference type="PROSITE" id="PS50221"/>
    </source>
</evidence>
<dbReference type="PROSITE" id="PS50221">
    <property type="entry name" value="GAIN_B"/>
    <property type="match status" value="1"/>
</dbReference>
<dbReference type="InterPro" id="IPR017983">
    <property type="entry name" value="GPCR_2_secretin-like_CS"/>
</dbReference>
<dbReference type="InterPro" id="IPR000203">
    <property type="entry name" value="GPS"/>
</dbReference>
<dbReference type="PROSITE" id="PS00650">
    <property type="entry name" value="G_PROTEIN_RECEP_F2_2"/>
    <property type="match status" value="1"/>
</dbReference>
<dbReference type="GO" id="GO:0004930">
    <property type="term" value="F:G protein-coupled receptor activity"/>
    <property type="evidence" value="ECO:0007669"/>
    <property type="project" value="InterPro"/>
</dbReference>
<evidence type="ECO:0000259" key="11">
    <source>
        <dbReference type="PROSITE" id="PS50261"/>
    </source>
</evidence>
<dbReference type="InterPro" id="IPR057244">
    <property type="entry name" value="GAIN_B"/>
</dbReference>
<dbReference type="InterPro" id="IPR017981">
    <property type="entry name" value="GPCR_2-like_7TM"/>
</dbReference>
<dbReference type="PANTHER" id="PTHR45813:SF8">
    <property type="entry name" value="IG-LIKE DOMAIN-CONTAINING PROTEIN"/>
    <property type="match status" value="1"/>
</dbReference>
<dbReference type="InterPro" id="IPR000832">
    <property type="entry name" value="GPCR_2_secretin-like"/>
</dbReference>
<evidence type="ECO:0000256" key="1">
    <source>
        <dbReference type="ARBA" id="ARBA00004141"/>
    </source>
</evidence>
<evidence type="ECO:0000256" key="4">
    <source>
        <dbReference type="ARBA" id="ARBA00022729"/>
    </source>
</evidence>
<keyword evidence="4" id="KW-0732">Signal</keyword>
<dbReference type="PROSITE" id="PS50261">
    <property type="entry name" value="G_PROTEIN_RECEP_F2_4"/>
    <property type="match status" value="1"/>
</dbReference>
<dbReference type="GO" id="GO:0007189">
    <property type="term" value="P:adenylate cyclase-activating G protein-coupled receptor signaling pathway"/>
    <property type="evidence" value="ECO:0007669"/>
    <property type="project" value="TreeGrafter"/>
</dbReference>
<accession>A0AAV6YSB7</accession>
<feature type="transmembrane region" description="Helical" evidence="9">
    <location>
        <begin position="223"/>
        <end position="248"/>
    </location>
</feature>
<evidence type="ECO:0000256" key="6">
    <source>
        <dbReference type="ARBA" id="ARBA00023136"/>
    </source>
</evidence>
<feature type="domain" description="GAIN-B" evidence="10">
    <location>
        <begin position="1"/>
        <end position="60"/>
    </location>
</feature>
<comment type="similarity">
    <text evidence="2">Belongs to the G-protein coupled receptor 2 family. Adhesion G-protein coupled receptor (ADGR) subfamily.</text>
</comment>
<dbReference type="GO" id="GO:0007166">
    <property type="term" value="P:cell surface receptor signaling pathway"/>
    <property type="evidence" value="ECO:0007669"/>
    <property type="project" value="InterPro"/>
</dbReference>
<reference evidence="12" key="1">
    <citation type="thesis" date="2020" institute="ProQuest LLC" country="789 East Eisenhower Parkway, Ann Arbor, MI, USA">
        <title>Comparative Genomics and Chromosome Evolution.</title>
        <authorList>
            <person name="Mudd A.B."/>
        </authorList>
    </citation>
    <scope>NUCLEOTIDE SEQUENCE</scope>
    <source>
        <strain evidence="12">237g6f4</strain>
        <tissue evidence="12">Blood</tissue>
    </source>
</reference>
<keyword evidence="6 9" id="KW-0472">Membrane</keyword>
<dbReference type="GO" id="GO:0016020">
    <property type="term" value="C:membrane"/>
    <property type="evidence" value="ECO:0007669"/>
    <property type="project" value="UniProtKB-SubCell"/>
</dbReference>
<dbReference type="InterPro" id="IPR051587">
    <property type="entry name" value="Adhesion_GPCR"/>
</dbReference>
<organism evidence="12 13">
    <name type="scientific">Engystomops pustulosus</name>
    <name type="common">Tungara frog</name>
    <name type="synonym">Physalaemus pustulosus</name>
    <dbReference type="NCBI Taxonomy" id="76066"/>
    <lineage>
        <taxon>Eukaryota</taxon>
        <taxon>Metazoa</taxon>
        <taxon>Chordata</taxon>
        <taxon>Craniata</taxon>
        <taxon>Vertebrata</taxon>
        <taxon>Euteleostomi</taxon>
        <taxon>Amphibia</taxon>
        <taxon>Batrachia</taxon>
        <taxon>Anura</taxon>
        <taxon>Neobatrachia</taxon>
        <taxon>Hyloidea</taxon>
        <taxon>Leptodactylidae</taxon>
        <taxon>Leiuperinae</taxon>
        <taxon>Engystomops</taxon>
    </lineage>
</organism>
<evidence type="ECO:0000256" key="3">
    <source>
        <dbReference type="ARBA" id="ARBA00022692"/>
    </source>
</evidence>
<dbReference type="EMBL" id="WNYA01024461">
    <property type="protein sequence ID" value="KAG8538037.1"/>
    <property type="molecule type" value="Genomic_DNA"/>
</dbReference>
<name>A0AAV6YSB7_ENGPU</name>
<feature type="transmembrane region" description="Helical" evidence="9">
    <location>
        <begin position="106"/>
        <end position="129"/>
    </location>
</feature>
<feature type="transmembrane region" description="Helical" evidence="9">
    <location>
        <begin position="181"/>
        <end position="203"/>
    </location>
</feature>
<evidence type="ECO:0000256" key="5">
    <source>
        <dbReference type="ARBA" id="ARBA00022989"/>
    </source>
</evidence>
<evidence type="ECO:0000256" key="9">
    <source>
        <dbReference type="SAM" id="Phobius"/>
    </source>
</evidence>
<dbReference type="PRINTS" id="PR00249">
    <property type="entry name" value="GPCRSECRETIN"/>
</dbReference>
<dbReference type="InterPro" id="IPR046338">
    <property type="entry name" value="GAIN_dom_sf"/>
</dbReference>
<comment type="caution">
    <text evidence="12">The sequence shown here is derived from an EMBL/GenBank/DDBJ whole genome shotgun (WGS) entry which is preliminary data.</text>
</comment>
<keyword evidence="8" id="KW-0325">Glycoprotein</keyword>
<dbReference type="Proteomes" id="UP000824782">
    <property type="component" value="Unassembled WGS sequence"/>
</dbReference>
<dbReference type="Gene3D" id="1.20.1070.10">
    <property type="entry name" value="Rhodopsin 7-helix transmembrane proteins"/>
    <property type="match status" value="1"/>
</dbReference>
<comment type="subcellular location">
    <subcellularLocation>
        <location evidence="1">Membrane</location>
        <topology evidence="1">Multi-pass membrane protein</topology>
    </subcellularLocation>
</comment>
<feature type="transmembrane region" description="Helical" evidence="9">
    <location>
        <begin position="149"/>
        <end position="169"/>
    </location>
</feature>
<keyword evidence="7" id="KW-1015">Disulfide bond</keyword>
<proteinExistence type="inferred from homology"/>
<dbReference type="Pfam" id="PF01825">
    <property type="entry name" value="GPS"/>
    <property type="match status" value="1"/>
</dbReference>
<feature type="domain" description="G-protein coupled receptors family 2 profile 2" evidence="11">
    <location>
        <begin position="68"/>
        <end position="319"/>
    </location>
</feature>
<sequence length="336" mass="37503">MTFTCGNGTCDWTAMCVFWDFHLDRWSTEGCHTIVTDGVTNCSCHHLTSFSILMSGSLSEQITNSTSLDYITEIGLSISIVSLLICISIQVIVLRRTHHRMAFHRHVIILHMSMFLLVSHVSFLASSFIDSKIQETLCVALTFCTHLSLLGFFAWTLVQGTFLVIRLLFVFHHVTITEFTILSVVLGYVGPVAGAVATFLAYYPHYYRRNDGCWLDNTSGASMAFTIPSIVIMSLNVLVLVVVIRTLLRPSISEGKNEDEEVVKKVVKAVLFCTPQFGLTWAIGIPLLTSHGAEWLRYLFDLLNPLQGVFILVFGCLLDDKVSIIPHPVVRPSPID</sequence>
<dbReference type="Pfam" id="PF00002">
    <property type="entry name" value="7tm_2"/>
    <property type="match status" value="1"/>
</dbReference>
<dbReference type="Gene3D" id="2.60.220.50">
    <property type="match status" value="1"/>
</dbReference>
<keyword evidence="3 9" id="KW-0812">Transmembrane</keyword>
<dbReference type="AlphaFoldDB" id="A0AAV6YSB7"/>
<protein>
    <submittedName>
        <fullName evidence="12">Uncharacterized protein</fullName>
    </submittedName>
</protein>
<keyword evidence="5 9" id="KW-1133">Transmembrane helix</keyword>
<dbReference type="PANTHER" id="PTHR45813">
    <property type="entry name" value="IG-LIKE DOMAIN-CONTAINING PROTEIN"/>
    <property type="match status" value="1"/>
</dbReference>
<gene>
    <name evidence="12" type="ORF">GDO81_023394</name>
</gene>
<evidence type="ECO:0000256" key="7">
    <source>
        <dbReference type="ARBA" id="ARBA00023157"/>
    </source>
</evidence>
<evidence type="ECO:0000313" key="13">
    <source>
        <dbReference type="Proteomes" id="UP000824782"/>
    </source>
</evidence>
<keyword evidence="13" id="KW-1185">Reference proteome</keyword>
<dbReference type="FunFam" id="1.20.1070.10:FF:000058">
    <property type="entry name" value="Adhesion G protein-coupled receptor F5"/>
    <property type="match status" value="1"/>
</dbReference>
<evidence type="ECO:0000256" key="8">
    <source>
        <dbReference type="ARBA" id="ARBA00023180"/>
    </source>
</evidence>
<dbReference type="SMART" id="SM00303">
    <property type="entry name" value="GPS"/>
    <property type="match status" value="1"/>
</dbReference>
<feature type="transmembrane region" description="Helical" evidence="9">
    <location>
        <begin position="74"/>
        <end position="94"/>
    </location>
</feature>
<evidence type="ECO:0000256" key="2">
    <source>
        <dbReference type="ARBA" id="ARBA00007343"/>
    </source>
</evidence>